<feature type="active site" description="Charge relay system" evidence="5">
    <location>
        <position position="175"/>
    </location>
</feature>
<dbReference type="HOGENOM" id="CLU_025670_0_0_9"/>
<feature type="active site" description="Charge relay system" evidence="5">
    <location>
        <position position="498"/>
    </location>
</feature>
<proteinExistence type="inferred from homology"/>
<dbReference type="STRING" id="553973.CLOHYLEM_05332"/>
<dbReference type="EMBL" id="ABYI02000019">
    <property type="protein sequence ID" value="EEG74668.1"/>
    <property type="molecule type" value="Genomic_DNA"/>
</dbReference>
<gene>
    <name evidence="7" type="ORF">CLOHYLEM_05332</name>
</gene>
<reference evidence="7" key="1">
    <citation type="submission" date="2009-02" db="EMBL/GenBank/DDBJ databases">
        <authorList>
            <person name="Fulton L."/>
            <person name="Clifton S."/>
            <person name="Fulton B."/>
            <person name="Xu J."/>
            <person name="Minx P."/>
            <person name="Pepin K.H."/>
            <person name="Johnson M."/>
            <person name="Bhonagiri V."/>
            <person name="Nash W.E."/>
            <person name="Mardis E.R."/>
            <person name="Wilson R.K."/>
        </authorList>
    </citation>
    <scope>NUCLEOTIDE SEQUENCE [LARGE SCALE GENOMIC DNA]</scope>
    <source>
        <strain evidence="7">DSM 15053</strain>
    </source>
</reference>
<dbReference type="Gene3D" id="2.60.120.1290">
    <property type="match status" value="1"/>
</dbReference>
<dbReference type="InterPro" id="IPR034045">
    <property type="entry name" value="Pep_S8_CspA-like"/>
</dbReference>
<dbReference type="OrthoDB" id="9762689at2"/>
<evidence type="ECO:0000259" key="6">
    <source>
        <dbReference type="Pfam" id="PF00082"/>
    </source>
</evidence>
<evidence type="ECO:0000313" key="7">
    <source>
        <dbReference type="EMBL" id="EEG74668.1"/>
    </source>
</evidence>
<dbReference type="PRINTS" id="PR00723">
    <property type="entry name" value="SUBTILISIN"/>
</dbReference>
<keyword evidence="4 5" id="KW-0720">Serine protease</keyword>
<evidence type="ECO:0000313" key="8">
    <source>
        <dbReference type="Proteomes" id="UP000004893"/>
    </source>
</evidence>
<reference evidence="7" key="2">
    <citation type="submission" date="2013-06" db="EMBL/GenBank/DDBJ databases">
        <title>Draft genome sequence of Clostridium hylemonae (DSM 15053).</title>
        <authorList>
            <person name="Sudarsanam P."/>
            <person name="Ley R."/>
            <person name="Guruge J."/>
            <person name="Turnbaugh P.J."/>
            <person name="Mahowald M."/>
            <person name="Liep D."/>
            <person name="Gordon J."/>
        </authorList>
    </citation>
    <scope>NUCLEOTIDE SEQUENCE</scope>
    <source>
        <strain evidence="7">DSM 15053</strain>
    </source>
</reference>
<dbReference type="InterPro" id="IPR036852">
    <property type="entry name" value="Peptidase_S8/S53_dom_sf"/>
</dbReference>
<evidence type="ECO:0000256" key="1">
    <source>
        <dbReference type="ARBA" id="ARBA00011073"/>
    </source>
</evidence>
<dbReference type="PANTHER" id="PTHR43399">
    <property type="entry name" value="SUBTILISIN-RELATED"/>
    <property type="match status" value="1"/>
</dbReference>
<dbReference type="InterPro" id="IPR023827">
    <property type="entry name" value="Peptidase_S8_Asp-AS"/>
</dbReference>
<evidence type="ECO:0000256" key="4">
    <source>
        <dbReference type="ARBA" id="ARBA00022825"/>
    </source>
</evidence>
<dbReference type="PIRSF" id="PIRSF037894">
    <property type="entry name" value="Subtilisin_rel_CspABC"/>
    <property type="match status" value="1"/>
</dbReference>
<dbReference type="Pfam" id="PF00082">
    <property type="entry name" value="Peptidase_S8"/>
    <property type="match status" value="2"/>
</dbReference>
<dbReference type="eggNOG" id="COG1404">
    <property type="taxonomic scope" value="Bacteria"/>
</dbReference>
<dbReference type="Proteomes" id="UP000004893">
    <property type="component" value="Unassembled WGS sequence"/>
</dbReference>
<name>C0BZU0_9FIRM</name>
<sequence length="568" mass="62855">MDRETCQEQILSQGYWDFIFPGYRSLSDMGIQDDRYCIQNMDYGYKAIYINSEGMEPLSIERYWYNSIPNCYSLIDMEALNQSGITAAQNYPALQLMGANIMIGFVDTGIDYKNPIFRNLDGSTRIAGIWDQTVHDGTPPEEFAYGSEYTEEAINEALRSETPEELVPTVDTNSHGTFLASVAAGGADVENQFLGAAPESTIAVVKLKEAKDYLKAFYSIDPEAVCYQENDIMLGLRYLSTLAEERNMPLVICIALGTNFGGHNSATLLSSILNSYSMTMDRIVVIGNGNEANQRHHFSGRFEDMGERREVEIRVGAGVGGFVTELWTSVPNLMTISIVSPSGERTPVISVRQGSRYVYTFTFDQTIVTAEYRLLTENNDSQLIFMRFDGPSEGIWRIVVQPLQLSDGVFHLWLPMQEFLSGEVFFLEADPETTITEPGSTVGGMTVAYYNGTDNSIDINSGRGYTRSGIIKPDFAAPGVGVTGAVPGGRFTKRTGSSVAAAITAGASALLAEWVVREQTVNLGVGTSEIRNLFVLGAQQRPLLEYPNRQWGYGTLDLYQTLDRLRRL</sequence>
<dbReference type="SUPFAM" id="SSF52743">
    <property type="entry name" value="Subtilisin-like"/>
    <property type="match status" value="1"/>
</dbReference>
<organism evidence="7 8">
    <name type="scientific">[Clostridium] hylemonae DSM 15053</name>
    <dbReference type="NCBI Taxonomy" id="553973"/>
    <lineage>
        <taxon>Bacteria</taxon>
        <taxon>Bacillati</taxon>
        <taxon>Bacillota</taxon>
        <taxon>Clostridia</taxon>
        <taxon>Lachnospirales</taxon>
        <taxon>Lachnospiraceae</taxon>
    </lineage>
</organism>
<dbReference type="InterPro" id="IPR051048">
    <property type="entry name" value="Peptidase_S8/S53_subtilisin"/>
</dbReference>
<keyword evidence="8" id="KW-1185">Reference proteome</keyword>
<comment type="caution">
    <text evidence="7">The sequence shown here is derived from an EMBL/GenBank/DDBJ whole genome shotgun (WGS) entry which is preliminary data.</text>
</comment>
<feature type="domain" description="Peptidase S8/S53" evidence="6">
    <location>
        <begin position="432"/>
        <end position="554"/>
    </location>
</feature>
<feature type="domain" description="Peptidase S8/S53" evidence="6">
    <location>
        <begin position="98"/>
        <end position="294"/>
    </location>
</feature>
<keyword evidence="2 5" id="KW-0645">Protease</keyword>
<dbReference type="InterPro" id="IPR017310">
    <property type="entry name" value="Pept_S8A_subtilisin_clostridia"/>
</dbReference>
<dbReference type="Gene3D" id="3.40.50.200">
    <property type="entry name" value="Peptidase S8/S53 domain"/>
    <property type="match status" value="1"/>
</dbReference>
<dbReference type="PROSITE" id="PS51892">
    <property type="entry name" value="SUBTILASE"/>
    <property type="match status" value="1"/>
</dbReference>
<evidence type="ECO:0000256" key="2">
    <source>
        <dbReference type="ARBA" id="ARBA00022670"/>
    </source>
</evidence>
<accession>C0BZU0</accession>
<dbReference type="CDD" id="cd07478">
    <property type="entry name" value="Peptidases_S8_CspA-like"/>
    <property type="match status" value="1"/>
</dbReference>
<dbReference type="PROSITE" id="PS00136">
    <property type="entry name" value="SUBTILASE_ASP"/>
    <property type="match status" value="1"/>
</dbReference>
<keyword evidence="3 5" id="KW-0378">Hydrolase</keyword>
<dbReference type="RefSeq" id="WP_006442667.1">
    <property type="nucleotide sequence ID" value="NZ_CP036524.1"/>
</dbReference>
<protein>
    <recommendedName>
        <fullName evidence="6">Peptidase S8/S53 domain-containing protein</fullName>
    </recommendedName>
</protein>
<dbReference type="AlphaFoldDB" id="C0BZU0"/>
<dbReference type="PANTHER" id="PTHR43399:SF4">
    <property type="entry name" value="CELL WALL-ASSOCIATED PROTEASE"/>
    <property type="match status" value="1"/>
</dbReference>
<dbReference type="GO" id="GO:0006508">
    <property type="term" value="P:proteolysis"/>
    <property type="evidence" value="ECO:0007669"/>
    <property type="project" value="UniProtKB-KW"/>
</dbReference>
<comment type="similarity">
    <text evidence="1 5">Belongs to the peptidase S8 family.</text>
</comment>
<dbReference type="InterPro" id="IPR000209">
    <property type="entry name" value="Peptidase_S8/S53_dom"/>
</dbReference>
<evidence type="ECO:0000256" key="5">
    <source>
        <dbReference type="PROSITE-ProRule" id="PRU01240"/>
    </source>
</evidence>
<evidence type="ECO:0000256" key="3">
    <source>
        <dbReference type="ARBA" id="ARBA00022801"/>
    </source>
</evidence>
<dbReference type="GO" id="GO:0004252">
    <property type="term" value="F:serine-type endopeptidase activity"/>
    <property type="evidence" value="ECO:0007669"/>
    <property type="project" value="UniProtKB-UniRule"/>
</dbReference>
<feature type="active site" description="Charge relay system" evidence="5">
    <location>
        <position position="107"/>
    </location>
</feature>
<dbReference type="InterPro" id="IPR015500">
    <property type="entry name" value="Peptidase_S8_subtilisin-rel"/>
</dbReference>